<dbReference type="AlphaFoldDB" id="A0A645I5U3"/>
<reference evidence="2" key="1">
    <citation type="submission" date="2019-08" db="EMBL/GenBank/DDBJ databases">
        <authorList>
            <person name="Kucharzyk K."/>
            <person name="Murdoch R.W."/>
            <person name="Higgins S."/>
            <person name="Loffler F."/>
        </authorList>
    </citation>
    <scope>NUCLEOTIDE SEQUENCE</scope>
</reference>
<sequence length="132" mass="14304">MKPESPLNSPAGNRSCIRPRLLPASCTASPSPAISPGGAATIRPESPSATGKEKFWRGRRRLSSSRPIPGRLMISSEFPSTMFPRRRVSASVRPGRAATLPPGRRPNRVRAYSPEKAGEPYRGKKRSSPLSI</sequence>
<name>A0A645I5U3_9ZZZZ</name>
<feature type="compositionally biased region" description="Basic residues" evidence="1">
    <location>
        <begin position="123"/>
        <end position="132"/>
    </location>
</feature>
<organism evidence="2">
    <name type="scientific">bioreactor metagenome</name>
    <dbReference type="NCBI Taxonomy" id="1076179"/>
    <lineage>
        <taxon>unclassified sequences</taxon>
        <taxon>metagenomes</taxon>
        <taxon>ecological metagenomes</taxon>
    </lineage>
</organism>
<protein>
    <submittedName>
        <fullName evidence="2">Uncharacterized protein</fullName>
    </submittedName>
</protein>
<feature type="region of interest" description="Disordered" evidence="1">
    <location>
        <begin position="86"/>
        <end position="132"/>
    </location>
</feature>
<comment type="caution">
    <text evidence="2">The sequence shown here is derived from an EMBL/GenBank/DDBJ whole genome shotgun (WGS) entry which is preliminary data.</text>
</comment>
<proteinExistence type="predicted"/>
<feature type="region of interest" description="Disordered" evidence="1">
    <location>
        <begin position="27"/>
        <end position="68"/>
    </location>
</feature>
<evidence type="ECO:0000313" key="2">
    <source>
        <dbReference type="EMBL" id="MPN45769.1"/>
    </source>
</evidence>
<gene>
    <name evidence="2" type="ORF">SDC9_193340</name>
</gene>
<evidence type="ECO:0000256" key="1">
    <source>
        <dbReference type="SAM" id="MobiDB-lite"/>
    </source>
</evidence>
<dbReference type="EMBL" id="VSSQ01105907">
    <property type="protein sequence ID" value="MPN45769.1"/>
    <property type="molecule type" value="Genomic_DNA"/>
</dbReference>
<accession>A0A645I5U3</accession>